<protein>
    <submittedName>
        <fullName evidence="1">Uncharacterized protein</fullName>
    </submittedName>
</protein>
<name>A0A423GGZ2_9PSED</name>
<sequence length="122" mass="13274">MSDRGFTLLPHARGDKRTKEVFALYPERITPHTRRAFAQGIDALDDGLSARRMFQRPASLLRALQQCMSGSGLFPGALDPYAGRACSATGLQAQAVMASLMPGAPSFGWIGAFDPSSRVYRR</sequence>
<evidence type="ECO:0000313" key="2">
    <source>
        <dbReference type="Proteomes" id="UP000284049"/>
    </source>
</evidence>
<dbReference type="AlphaFoldDB" id="A0A423GGZ2"/>
<dbReference type="EMBL" id="MOBC01000002">
    <property type="protein sequence ID" value="ROM87026.1"/>
    <property type="molecule type" value="Genomic_DNA"/>
</dbReference>
<gene>
    <name evidence="1" type="ORF">BK652_02320</name>
</gene>
<reference evidence="1 2" key="1">
    <citation type="submission" date="2016-10" db="EMBL/GenBank/DDBJ databases">
        <title>Comparative genome analysis of multiple Pseudomonas spp. focuses on biocontrol and plant growth promoting traits.</title>
        <authorList>
            <person name="Tao X.-Y."/>
            <person name="Taylor C.G."/>
        </authorList>
    </citation>
    <scope>NUCLEOTIDE SEQUENCE [LARGE SCALE GENOMIC DNA]</scope>
    <source>
        <strain evidence="1 2">Wood3</strain>
    </source>
</reference>
<proteinExistence type="predicted"/>
<dbReference type="Proteomes" id="UP000284049">
    <property type="component" value="Unassembled WGS sequence"/>
</dbReference>
<evidence type="ECO:0000313" key="1">
    <source>
        <dbReference type="EMBL" id="ROM87026.1"/>
    </source>
</evidence>
<comment type="caution">
    <text evidence="1">The sequence shown here is derived from an EMBL/GenBank/DDBJ whole genome shotgun (WGS) entry which is preliminary data.</text>
</comment>
<accession>A0A423GGZ2</accession>
<organism evidence="1 2">
    <name type="scientific">Pseudomonas brassicacearum</name>
    <dbReference type="NCBI Taxonomy" id="930166"/>
    <lineage>
        <taxon>Bacteria</taxon>
        <taxon>Pseudomonadati</taxon>
        <taxon>Pseudomonadota</taxon>
        <taxon>Gammaproteobacteria</taxon>
        <taxon>Pseudomonadales</taxon>
        <taxon>Pseudomonadaceae</taxon>
        <taxon>Pseudomonas</taxon>
    </lineage>
</organism>